<dbReference type="Gene3D" id="2.120.10.30">
    <property type="entry name" value="TolB, C-terminal domain"/>
    <property type="match status" value="1"/>
</dbReference>
<feature type="signal peptide" evidence="2">
    <location>
        <begin position="1"/>
        <end position="21"/>
    </location>
</feature>
<protein>
    <submittedName>
        <fullName evidence="3">Uncharacterized protein</fullName>
    </submittedName>
</protein>
<proteinExistence type="predicted"/>
<organism evidence="3 4">
    <name type="scientific">Nocardioides dubius</name>
    <dbReference type="NCBI Taxonomy" id="317019"/>
    <lineage>
        <taxon>Bacteria</taxon>
        <taxon>Bacillati</taxon>
        <taxon>Actinomycetota</taxon>
        <taxon>Actinomycetes</taxon>
        <taxon>Propionibacteriales</taxon>
        <taxon>Nocardioidaceae</taxon>
        <taxon>Nocardioides</taxon>
    </lineage>
</organism>
<evidence type="ECO:0000313" key="4">
    <source>
        <dbReference type="Proteomes" id="UP001501581"/>
    </source>
</evidence>
<dbReference type="Proteomes" id="UP001501581">
    <property type="component" value="Unassembled WGS sequence"/>
</dbReference>
<sequence length="424" mass="45137">MTALVALTLLAGLLGAPAATAGAPSLPPDAAVDAEAGTIVFLKQHNVYVARPDGTGARRVTSDGTSARPWRSPSGTDNGLIVAARGTRVYRMDQWGIVLNSFDPPDLVDSGGDRIGGAVAHAVVSPDGARIAYTYQHHTCPPRGACRLRWATAVSAASRLTSPYDLGVNHYENPSWVTPTRLLLNGVGYDSIHVFDLAAGARFWFHDAQPTTDYHPLFEPVVSRDGAMFAAVRGEGDQAHIVTASVTGNIRSGPTPTWPTYRCGTSAAAGFGSPTFASDGSALAWQEADGIWVKPAPLDCDLQPALAIPGGSAPHWTPAALQGTRPDHPTPIGRFALVGAPTLKTSGVPRVGKRLRATSGSWTPAPSRIRFQWLRDGRPIKRATAASYRLKRADRTHRISVRITAQRSGYRAAVATTRRVKVRR</sequence>
<evidence type="ECO:0000256" key="1">
    <source>
        <dbReference type="SAM" id="MobiDB-lite"/>
    </source>
</evidence>
<dbReference type="EMBL" id="BAAALG010000009">
    <property type="protein sequence ID" value="GAA1103672.1"/>
    <property type="molecule type" value="Genomic_DNA"/>
</dbReference>
<comment type="caution">
    <text evidence="3">The sequence shown here is derived from an EMBL/GenBank/DDBJ whole genome shotgun (WGS) entry which is preliminary data.</text>
</comment>
<keyword evidence="2" id="KW-0732">Signal</keyword>
<feature type="region of interest" description="Disordered" evidence="1">
    <location>
        <begin position="53"/>
        <end position="74"/>
    </location>
</feature>
<accession>A0ABP4EG96</accession>
<dbReference type="Gene3D" id="2.60.40.2700">
    <property type="match status" value="1"/>
</dbReference>
<dbReference type="SUPFAM" id="SSF63829">
    <property type="entry name" value="Calcium-dependent phosphotriesterase"/>
    <property type="match status" value="1"/>
</dbReference>
<keyword evidence="4" id="KW-1185">Reference proteome</keyword>
<name>A0ABP4EG96_9ACTN</name>
<reference evidence="4" key="1">
    <citation type="journal article" date="2019" name="Int. J. Syst. Evol. Microbiol.">
        <title>The Global Catalogue of Microorganisms (GCM) 10K type strain sequencing project: providing services to taxonomists for standard genome sequencing and annotation.</title>
        <authorList>
            <consortium name="The Broad Institute Genomics Platform"/>
            <consortium name="The Broad Institute Genome Sequencing Center for Infectious Disease"/>
            <person name="Wu L."/>
            <person name="Ma J."/>
        </authorList>
    </citation>
    <scope>NUCLEOTIDE SEQUENCE [LARGE SCALE GENOMIC DNA]</scope>
    <source>
        <strain evidence="4">JCM 13008</strain>
    </source>
</reference>
<evidence type="ECO:0000313" key="3">
    <source>
        <dbReference type="EMBL" id="GAA1103672.1"/>
    </source>
</evidence>
<feature type="chain" id="PRO_5046295911" evidence="2">
    <location>
        <begin position="22"/>
        <end position="424"/>
    </location>
</feature>
<dbReference type="InterPro" id="IPR011042">
    <property type="entry name" value="6-blade_b-propeller_TolB-like"/>
</dbReference>
<evidence type="ECO:0000256" key="2">
    <source>
        <dbReference type="SAM" id="SignalP"/>
    </source>
</evidence>
<gene>
    <name evidence="3" type="ORF">GCM10009668_23220</name>
</gene>